<sequence length="154" mass="16978">MILRDVTEDDLPTLFEHQREPEAQRMAQFPGREREAFMVHWRDRILANPANTKKVIEVGGVVVGNITSWDGEGMRLVGYWLGSAHWGRGLASAALADFVAHHERTRPLHAFVAVQNIGSIRVLEKAGFRPVGAPTTGSDGVTELLMQLESSPPA</sequence>
<protein>
    <submittedName>
        <fullName evidence="2">GNAT family N-acetyltransferase</fullName>
    </submittedName>
</protein>
<feature type="domain" description="N-acetyltransferase" evidence="1">
    <location>
        <begin position="1"/>
        <end position="151"/>
    </location>
</feature>
<organism evidence="2 3">
    <name type="scientific">Pendulispora rubella</name>
    <dbReference type="NCBI Taxonomy" id="2741070"/>
    <lineage>
        <taxon>Bacteria</taxon>
        <taxon>Pseudomonadati</taxon>
        <taxon>Myxococcota</taxon>
        <taxon>Myxococcia</taxon>
        <taxon>Myxococcales</taxon>
        <taxon>Sorangiineae</taxon>
        <taxon>Pendulisporaceae</taxon>
        <taxon>Pendulispora</taxon>
    </lineage>
</organism>
<dbReference type="SUPFAM" id="SSF55729">
    <property type="entry name" value="Acyl-CoA N-acyltransferases (Nat)"/>
    <property type="match status" value="1"/>
</dbReference>
<gene>
    <name evidence="2" type="ORF">LVJ94_21695</name>
</gene>
<dbReference type="Proteomes" id="UP001374803">
    <property type="component" value="Chromosome"/>
</dbReference>
<accession>A0ABZ2LFZ5</accession>
<dbReference type="PROSITE" id="PS51186">
    <property type="entry name" value="GNAT"/>
    <property type="match status" value="1"/>
</dbReference>
<dbReference type="InterPro" id="IPR016181">
    <property type="entry name" value="Acyl_CoA_acyltransferase"/>
</dbReference>
<dbReference type="RefSeq" id="WP_394839504.1">
    <property type="nucleotide sequence ID" value="NZ_CP089929.1"/>
</dbReference>
<dbReference type="Gene3D" id="3.40.630.30">
    <property type="match status" value="1"/>
</dbReference>
<dbReference type="PANTHER" id="PTHR43328:SF1">
    <property type="entry name" value="N-ACETYLTRANSFERASE DOMAIN-CONTAINING PROTEIN"/>
    <property type="match status" value="1"/>
</dbReference>
<proteinExistence type="predicted"/>
<reference evidence="2" key="1">
    <citation type="submission" date="2021-12" db="EMBL/GenBank/DDBJ databases">
        <title>Discovery of the Pendulisporaceae a myxobacterial family with distinct sporulation behavior and unique specialized metabolism.</title>
        <authorList>
            <person name="Garcia R."/>
            <person name="Popoff A."/>
            <person name="Bader C.D."/>
            <person name="Loehr J."/>
            <person name="Walesch S."/>
            <person name="Walt C."/>
            <person name="Boldt J."/>
            <person name="Bunk B."/>
            <person name="Haeckl F.J.F.P.J."/>
            <person name="Gunesch A.P."/>
            <person name="Birkelbach J."/>
            <person name="Nuebel U."/>
            <person name="Pietschmann T."/>
            <person name="Bach T."/>
            <person name="Mueller R."/>
        </authorList>
    </citation>
    <scope>NUCLEOTIDE SEQUENCE</scope>
    <source>
        <strain evidence="2">MSr11367</strain>
    </source>
</reference>
<dbReference type="Pfam" id="PF13302">
    <property type="entry name" value="Acetyltransf_3"/>
    <property type="match status" value="1"/>
</dbReference>
<name>A0ABZ2LFZ5_9BACT</name>
<dbReference type="InterPro" id="IPR000182">
    <property type="entry name" value="GNAT_dom"/>
</dbReference>
<evidence type="ECO:0000259" key="1">
    <source>
        <dbReference type="PROSITE" id="PS51186"/>
    </source>
</evidence>
<evidence type="ECO:0000313" key="3">
    <source>
        <dbReference type="Proteomes" id="UP001374803"/>
    </source>
</evidence>
<evidence type="ECO:0000313" key="2">
    <source>
        <dbReference type="EMBL" id="WXB09831.1"/>
    </source>
</evidence>
<dbReference type="PANTHER" id="PTHR43328">
    <property type="entry name" value="ACETYLTRANSFERASE-RELATED"/>
    <property type="match status" value="1"/>
</dbReference>
<keyword evidence="3" id="KW-1185">Reference proteome</keyword>
<dbReference type="EMBL" id="CP089983">
    <property type="protein sequence ID" value="WXB09831.1"/>
    <property type="molecule type" value="Genomic_DNA"/>
</dbReference>